<dbReference type="OrthoDB" id="6882680at2"/>
<dbReference type="PANTHER" id="PTHR42804:SF1">
    <property type="entry name" value="ALDEHYDE DEHYDROGENASE-RELATED"/>
    <property type="match status" value="1"/>
</dbReference>
<accession>A0A5M3XW06</accession>
<evidence type="ECO:0000256" key="2">
    <source>
        <dbReference type="ARBA" id="ARBA00023002"/>
    </source>
</evidence>
<dbReference type="RefSeq" id="WP_155349093.1">
    <property type="nucleotide sequence ID" value="NZ_BAAAHM010000005.1"/>
</dbReference>
<dbReference type="CDD" id="cd07138">
    <property type="entry name" value="ALDH_CddD_SSP0762"/>
    <property type="match status" value="1"/>
</dbReference>
<evidence type="ECO:0000313" key="5">
    <source>
        <dbReference type="Proteomes" id="UP000377595"/>
    </source>
</evidence>
<dbReference type="InterPro" id="IPR015590">
    <property type="entry name" value="Aldehyde_DH_dom"/>
</dbReference>
<keyword evidence="5" id="KW-1185">Reference proteome</keyword>
<comment type="similarity">
    <text evidence="1">Belongs to the aldehyde dehydrogenase family.</text>
</comment>
<dbReference type="AlphaFoldDB" id="A0A5M3XW06"/>
<dbReference type="FunFam" id="3.40.605.10:FF:000007">
    <property type="entry name" value="NAD/NADP-dependent betaine aldehyde dehydrogenase"/>
    <property type="match status" value="1"/>
</dbReference>
<dbReference type="Proteomes" id="UP000377595">
    <property type="component" value="Unassembled WGS sequence"/>
</dbReference>
<proteinExistence type="inferred from homology"/>
<sequence length="474" mass="50929">MLRRTDFYIDGAWVAPSGQERIPVCDPAVEEVVGVVSQGTPDDVDRAVAAARQAFRTYGLSDKQDRIALMRRIIDVYSARTEEIARTISMEMGAPITFAREAQTASLIGQFEQAIDTLRHYEFERPMDGSTMVRREPIGVCGLITAWNWPLNLIASKLAYALAAGCTVVLKPSEVAPLSAMLLADVMHDAGVPAGVFNLVNGDGATVGQSISAHPDIDMISFTGSTRAGVLIAKAAADSVKRVHQELGGKSANIILPDVDLQAAVHANVRRSFLNSGQSCQAPTRMLVHRSRHEEALGHAKAAAESIAYGDPAAEETVMGPVVSEIQYERVQSMIRSGLAQGARLVCGGLGRPDGLERGFFVRPTIFGDVGNHMTIAREEIFGPVLPVIPYDTEDEAVDIANDTPYGLANYIQSGDGARARRLAARLRSGRVYINTMGQNSQAPFGGYKQSGNGREGGEFGLEEYLEVKAIIGS</sequence>
<dbReference type="EMBL" id="BLAF01000049">
    <property type="protein sequence ID" value="GES24239.1"/>
    <property type="molecule type" value="Genomic_DNA"/>
</dbReference>
<gene>
    <name evidence="4" type="ORF">Aple_071380</name>
</gene>
<dbReference type="GO" id="GO:0016620">
    <property type="term" value="F:oxidoreductase activity, acting on the aldehyde or oxo group of donors, NAD or NADP as acceptor"/>
    <property type="evidence" value="ECO:0007669"/>
    <property type="project" value="InterPro"/>
</dbReference>
<dbReference type="InterPro" id="IPR016162">
    <property type="entry name" value="Ald_DH_N"/>
</dbReference>
<name>A0A5M3XW06_9ACTN</name>
<comment type="caution">
    <text evidence="4">The sequence shown here is derived from an EMBL/GenBank/DDBJ whole genome shotgun (WGS) entry which is preliminary data.</text>
</comment>
<dbReference type="Gene3D" id="3.40.605.10">
    <property type="entry name" value="Aldehyde Dehydrogenase, Chain A, domain 1"/>
    <property type="match status" value="1"/>
</dbReference>
<reference evidence="4 5" key="1">
    <citation type="submission" date="2019-10" db="EMBL/GenBank/DDBJ databases">
        <title>Whole genome shotgun sequence of Acrocarpospora pleiomorpha NBRC 16267.</title>
        <authorList>
            <person name="Ichikawa N."/>
            <person name="Kimura A."/>
            <person name="Kitahashi Y."/>
            <person name="Komaki H."/>
            <person name="Oguchi A."/>
        </authorList>
    </citation>
    <scope>NUCLEOTIDE SEQUENCE [LARGE SCALE GENOMIC DNA]</scope>
    <source>
        <strain evidence="4 5">NBRC 16267</strain>
    </source>
</reference>
<dbReference type="Pfam" id="PF00171">
    <property type="entry name" value="Aldedh"/>
    <property type="match status" value="1"/>
</dbReference>
<feature type="domain" description="Aldehyde dehydrogenase" evidence="3">
    <location>
        <begin position="13"/>
        <end position="471"/>
    </location>
</feature>
<dbReference type="InterPro" id="IPR016163">
    <property type="entry name" value="Ald_DH_C"/>
</dbReference>
<dbReference type="FunFam" id="3.40.605.10:FF:000026">
    <property type="entry name" value="Aldehyde dehydrogenase, putative"/>
    <property type="match status" value="1"/>
</dbReference>
<dbReference type="SUPFAM" id="SSF53720">
    <property type="entry name" value="ALDH-like"/>
    <property type="match status" value="1"/>
</dbReference>
<dbReference type="PANTHER" id="PTHR42804">
    <property type="entry name" value="ALDEHYDE DEHYDROGENASE"/>
    <property type="match status" value="1"/>
</dbReference>
<organism evidence="4 5">
    <name type="scientific">Acrocarpospora pleiomorpha</name>
    <dbReference type="NCBI Taxonomy" id="90975"/>
    <lineage>
        <taxon>Bacteria</taxon>
        <taxon>Bacillati</taxon>
        <taxon>Actinomycetota</taxon>
        <taxon>Actinomycetes</taxon>
        <taxon>Streptosporangiales</taxon>
        <taxon>Streptosporangiaceae</taxon>
        <taxon>Acrocarpospora</taxon>
    </lineage>
</organism>
<evidence type="ECO:0000313" key="4">
    <source>
        <dbReference type="EMBL" id="GES24239.1"/>
    </source>
</evidence>
<dbReference type="InterPro" id="IPR016161">
    <property type="entry name" value="Ald_DH/histidinol_DH"/>
</dbReference>
<dbReference type="FunFam" id="3.40.309.10:FF:000012">
    <property type="entry name" value="Betaine aldehyde dehydrogenase"/>
    <property type="match status" value="1"/>
</dbReference>
<dbReference type="Gene3D" id="3.40.309.10">
    <property type="entry name" value="Aldehyde Dehydrogenase, Chain A, domain 2"/>
    <property type="match status" value="1"/>
</dbReference>
<evidence type="ECO:0000259" key="3">
    <source>
        <dbReference type="Pfam" id="PF00171"/>
    </source>
</evidence>
<keyword evidence="2" id="KW-0560">Oxidoreductase</keyword>
<protein>
    <submittedName>
        <fullName evidence="4">Aldehyde dehydrogenase</fullName>
    </submittedName>
</protein>
<evidence type="ECO:0000256" key="1">
    <source>
        <dbReference type="ARBA" id="ARBA00009986"/>
    </source>
</evidence>